<dbReference type="AlphaFoldDB" id="R9KX48"/>
<dbReference type="GO" id="GO:0005886">
    <property type="term" value="C:plasma membrane"/>
    <property type="evidence" value="ECO:0007669"/>
    <property type="project" value="TreeGrafter"/>
</dbReference>
<protein>
    <recommendedName>
        <fullName evidence="1">DUF218 domain-containing protein</fullName>
    </recommendedName>
</protein>
<dbReference type="Pfam" id="PF02698">
    <property type="entry name" value="DUF218"/>
    <property type="match status" value="1"/>
</dbReference>
<dbReference type="CDD" id="cd06259">
    <property type="entry name" value="YdcF-like"/>
    <property type="match status" value="1"/>
</dbReference>
<name>R9KX48_9ACTN</name>
<accession>R9KX48</accession>
<gene>
    <name evidence="2" type="ORF">C811_01197</name>
</gene>
<dbReference type="Proteomes" id="UP000014204">
    <property type="component" value="Unassembled WGS sequence"/>
</dbReference>
<comment type="caution">
    <text evidence="2">The sequence shown here is derived from an EMBL/GenBank/DDBJ whole genome shotgun (WGS) entry which is preliminary data.</text>
</comment>
<sequence>MGVRLKRIGLGVLALAAVCLVAVFAIDAHVRSSAESRIVTADETARLDGIDCIVVLGCGVRPDGQPSDMLADRIAQGVALYEKGASPKLLMSGDHSRSDYDEVNTMRNVAVEAGVPADDVFMDHAGFSTYESMYRARDVFGAKRIVIVSQRYHLYRALYVAERLGLDAYGVSADLRPYAGQETREVREILARVKDFLTAIVQPPPTYLGDPISLSGSASVTEG</sequence>
<dbReference type="OrthoDB" id="9782395at2"/>
<proteinExistence type="predicted"/>
<dbReference type="RefSeq" id="WP_016309407.1">
    <property type="nucleotide sequence ID" value="NZ_KE159646.1"/>
</dbReference>
<dbReference type="InterPro" id="IPR003848">
    <property type="entry name" value="DUF218"/>
</dbReference>
<keyword evidence="3" id="KW-1185">Reference proteome</keyword>
<dbReference type="PATRIC" id="fig|1235794.3.peg.1174"/>
<dbReference type="GeneID" id="82190738"/>
<organism evidence="2 3">
    <name type="scientific">Adlercreutzia caecimuris B7</name>
    <dbReference type="NCBI Taxonomy" id="1235794"/>
    <lineage>
        <taxon>Bacteria</taxon>
        <taxon>Bacillati</taxon>
        <taxon>Actinomycetota</taxon>
        <taxon>Coriobacteriia</taxon>
        <taxon>Eggerthellales</taxon>
        <taxon>Eggerthellaceae</taxon>
        <taxon>Adlercreutzia</taxon>
    </lineage>
</organism>
<feature type="domain" description="DUF218" evidence="1">
    <location>
        <begin position="51"/>
        <end position="177"/>
    </location>
</feature>
<reference evidence="2 3" key="1">
    <citation type="submission" date="2013-04" db="EMBL/GenBank/DDBJ databases">
        <title>The Genome Sequence of Enterorhabdus caecimuris B7.</title>
        <authorList>
            <consortium name="The Broad Institute Genomics Platform"/>
            <consortium name="The Broad Institute Genome Sequencing Center for Infectious Disease"/>
            <person name="Earl A."/>
            <person name="Xavier R."/>
            <person name="Elson C."/>
            <person name="Duck W."/>
            <person name="Walker B."/>
            <person name="Young S."/>
            <person name="Zeng Q."/>
            <person name="Gargeya S."/>
            <person name="Fitzgerald M."/>
            <person name="Haas B."/>
            <person name="Abouelleil A."/>
            <person name="Allen A.W."/>
            <person name="Alvarado L."/>
            <person name="Arachchi H.M."/>
            <person name="Berlin A.M."/>
            <person name="Chapman S.B."/>
            <person name="Gainer-Dewar J."/>
            <person name="Goldberg J."/>
            <person name="Griggs A."/>
            <person name="Gujja S."/>
            <person name="Hansen M."/>
            <person name="Howarth C."/>
            <person name="Imamovic A."/>
            <person name="Ireland A."/>
            <person name="Larimer J."/>
            <person name="McCowan C."/>
            <person name="Murphy C."/>
            <person name="Pearson M."/>
            <person name="Poon T.W."/>
            <person name="Priest M."/>
            <person name="Roberts A."/>
            <person name="Saif S."/>
            <person name="Shea T."/>
            <person name="Sisk P."/>
            <person name="Sykes S."/>
            <person name="Wortman J."/>
            <person name="Nusbaum C."/>
            <person name="Birren B."/>
        </authorList>
    </citation>
    <scope>NUCLEOTIDE SEQUENCE [LARGE SCALE GENOMIC DNA]</scope>
    <source>
        <strain evidence="2 3">B7</strain>
    </source>
</reference>
<dbReference type="PANTHER" id="PTHR30336:SF6">
    <property type="entry name" value="INTEGRAL MEMBRANE PROTEIN"/>
    <property type="match status" value="1"/>
</dbReference>
<dbReference type="PANTHER" id="PTHR30336">
    <property type="entry name" value="INNER MEMBRANE PROTEIN, PROBABLE PERMEASE"/>
    <property type="match status" value="1"/>
</dbReference>
<evidence type="ECO:0000313" key="2">
    <source>
        <dbReference type="EMBL" id="EOS50781.1"/>
    </source>
</evidence>
<dbReference type="InterPro" id="IPR014729">
    <property type="entry name" value="Rossmann-like_a/b/a_fold"/>
</dbReference>
<dbReference type="Gene3D" id="3.40.50.620">
    <property type="entry name" value="HUPs"/>
    <property type="match status" value="1"/>
</dbReference>
<dbReference type="InterPro" id="IPR051599">
    <property type="entry name" value="Cell_Envelope_Assoc"/>
</dbReference>
<evidence type="ECO:0000259" key="1">
    <source>
        <dbReference type="Pfam" id="PF02698"/>
    </source>
</evidence>
<evidence type="ECO:0000313" key="3">
    <source>
        <dbReference type="Proteomes" id="UP000014204"/>
    </source>
</evidence>
<dbReference type="eggNOG" id="COG2949">
    <property type="taxonomic scope" value="Bacteria"/>
</dbReference>
<dbReference type="EMBL" id="ASSY01000008">
    <property type="protein sequence ID" value="EOS50781.1"/>
    <property type="molecule type" value="Genomic_DNA"/>
</dbReference>
<dbReference type="STRING" id="1235794.C811_01197"/>
<dbReference type="HOGENOM" id="CLU_051474_0_1_11"/>